<feature type="compositionally biased region" description="Basic residues" evidence="1">
    <location>
        <begin position="584"/>
        <end position="595"/>
    </location>
</feature>
<feature type="region of interest" description="Disordered" evidence="1">
    <location>
        <begin position="584"/>
        <end position="626"/>
    </location>
</feature>
<protein>
    <submittedName>
        <fullName evidence="2">Uncharacterized protein</fullName>
    </submittedName>
</protein>
<feature type="compositionally biased region" description="Basic residues" evidence="1">
    <location>
        <begin position="708"/>
        <end position="718"/>
    </location>
</feature>
<feature type="compositionally biased region" description="Low complexity" evidence="1">
    <location>
        <begin position="613"/>
        <end position="623"/>
    </location>
</feature>
<comment type="caution">
    <text evidence="2">The sequence shown here is derived from an EMBL/GenBank/DDBJ whole genome shotgun (WGS) entry which is preliminary data.</text>
</comment>
<dbReference type="AlphaFoldDB" id="A0AAD6UZT8"/>
<sequence length="1048" mass="113998">MVQTATLSSQALVFRHAAVMKAGEPSGLIEDPFTNLELYNPPVGTANSHLVLYINSLYADQPHIDVETIDVSAASKLQEDIKVSEAVNASPAVAATDARTTTDLGSDDFPVKGVAHEELYDEIMSENVKNVFLFWRQYDETKQLKELLQSHSIYDPGFAPCPFHPRHRCWSYECCFQRLDNFASYHDHTYTWVEMSSWIRIITDGPVAVLVMIAQMRLSSSDEPNASRSSDDPLLLGARPSGRSTAGSRYTSRSRSSQREQSPALSTEPDELLADEEDEDEIDKTATDEVMRAYTSNPRTQEWSEQHSNQSQPEPSSTEVRLLYTPDYPEVDGGQGVPYAEFVHVKHTVNGLANTMSALERKLDQLVNTLESHGRSNDSVSSRSGGGPQQAPPPPFPHFPERRTVKRGLRFTAQRRVRCYLKELIPKPDQTTPAVSEQERKEYADKVASGRCSEEAVTLENYRIDLGSTSNSPWNQSAGRVLVPYFVEKSGLSLDDHPGLHTMIIRAFSSHIDSIRDNHRYSRRATKDIRAPDIDRISNGYSEYLLYLHKNEAVCMGSCVTANASGRRAHGNGVQAAHYGRQARVRQMGGRRARGKTGGGRGERHGLGRRETGTSGRLGSSTTQARAAWCRKVQRATGGGSWAPRVVRGRVRGVRVCRAAWRGRAAGSSQGARGFLEASTAGRGQRAHDMSRASSATRGVNGYGAAQHGRKRHRHVHSGGKPGAGQGMCMASGSERCGCLPRVCARCPPQAWALCPPRAWVPVSRARYSPRDASIAAGVRALSASAVRAPARALPSAVRMLSPPCACLHHPSAERACPPCARARLHCPFASTARVGTGVERARVGMSTVSAVCARAVRPPHGHPHAAHRATRDASLAAGVPMLVPASVHGRRPTCAVRPPRGRPVRLARCLPRDASLATGVRCPYWCQPACTGAVPGVLTSCTGICIWVLRQACTSILVHRRMSAMPAGGGALATGWVCASVCMRVRVCAGGARMWVPIAGADALRACGSNGGGSGVKRRRERRKKAAGTALEVDVRLRGRLEWHRGW</sequence>
<dbReference type="EMBL" id="JARJCW010000071">
    <property type="protein sequence ID" value="KAJ7198717.1"/>
    <property type="molecule type" value="Genomic_DNA"/>
</dbReference>
<reference evidence="2" key="1">
    <citation type="submission" date="2023-03" db="EMBL/GenBank/DDBJ databases">
        <title>Massive genome expansion in bonnet fungi (Mycena s.s.) driven by repeated elements and novel gene families across ecological guilds.</title>
        <authorList>
            <consortium name="Lawrence Berkeley National Laboratory"/>
            <person name="Harder C.B."/>
            <person name="Miyauchi S."/>
            <person name="Viragh M."/>
            <person name="Kuo A."/>
            <person name="Thoen E."/>
            <person name="Andreopoulos B."/>
            <person name="Lu D."/>
            <person name="Skrede I."/>
            <person name="Drula E."/>
            <person name="Henrissat B."/>
            <person name="Morin E."/>
            <person name="Kohler A."/>
            <person name="Barry K."/>
            <person name="LaButti K."/>
            <person name="Morin E."/>
            <person name="Salamov A."/>
            <person name="Lipzen A."/>
            <person name="Mereny Z."/>
            <person name="Hegedus B."/>
            <person name="Baldrian P."/>
            <person name="Stursova M."/>
            <person name="Weitz H."/>
            <person name="Taylor A."/>
            <person name="Grigoriev I.V."/>
            <person name="Nagy L.G."/>
            <person name="Martin F."/>
            <person name="Kauserud H."/>
        </authorList>
    </citation>
    <scope>NUCLEOTIDE SEQUENCE</scope>
    <source>
        <strain evidence="2">9144</strain>
    </source>
</reference>
<dbReference type="Proteomes" id="UP001219525">
    <property type="component" value="Unassembled WGS sequence"/>
</dbReference>
<organism evidence="2 3">
    <name type="scientific">Mycena pura</name>
    <dbReference type="NCBI Taxonomy" id="153505"/>
    <lineage>
        <taxon>Eukaryota</taxon>
        <taxon>Fungi</taxon>
        <taxon>Dikarya</taxon>
        <taxon>Basidiomycota</taxon>
        <taxon>Agaricomycotina</taxon>
        <taxon>Agaricomycetes</taxon>
        <taxon>Agaricomycetidae</taxon>
        <taxon>Agaricales</taxon>
        <taxon>Marasmiineae</taxon>
        <taxon>Mycenaceae</taxon>
        <taxon>Mycena</taxon>
    </lineage>
</organism>
<name>A0AAD6UZT8_9AGAR</name>
<evidence type="ECO:0000313" key="3">
    <source>
        <dbReference type="Proteomes" id="UP001219525"/>
    </source>
</evidence>
<feature type="compositionally biased region" description="Acidic residues" evidence="1">
    <location>
        <begin position="268"/>
        <end position="282"/>
    </location>
</feature>
<feature type="compositionally biased region" description="Basic and acidic residues" evidence="1">
    <location>
        <begin position="601"/>
        <end position="612"/>
    </location>
</feature>
<feature type="region of interest" description="Disordered" evidence="1">
    <location>
        <begin position="679"/>
        <end position="722"/>
    </location>
</feature>
<feature type="compositionally biased region" description="Low complexity" evidence="1">
    <location>
        <begin position="241"/>
        <end position="262"/>
    </location>
</feature>
<gene>
    <name evidence="2" type="ORF">GGX14DRAFT_664823</name>
</gene>
<feature type="region of interest" description="Disordered" evidence="1">
    <location>
        <begin position="372"/>
        <end position="403"/>
    </location>
</feature>
<feature type="region of interest" description="Disordered" evidence="1">
    <location>
        <begin position="220"/>
        <end position="318"/>
    </location>
</feature>
<keyword evidence="3" id="KW-1185">Reference proteome</keyword>
<feature type="compositionally biased region" description="Polar residues" evidence="1">
    <location>
        <begin position="294"/>
        <end position="318"/>
    </location>
</feature>
<evidence type="ECO:0000313" key="2">
    <source>
        <dbReference type="EMBL" id="KAJ7198717.1"/>
    </source>
</evidence>
<evidence type="ECO:0000256" key="1">
    <source>
        <dbReference type="SAM" id="MobiDB-lite"/>
    </source>
</evidence>
<accession>A0AAD6UZT8</accession>
<proteinExistence type="predicted"/>
<feature type="compositionally biased region" description="Polar residues" evidence="1">
    <location>
        <begin position="372"/>
        <end position="383"/>
    </location>
</feature>